<protein>
    <recommendedName>
        <fullName evidence="2">Helicase ATP-binding domain-containing protein</fullName>
    </recommendedName>
</protein>
<dbReference type="PANTHER" id="PTHR13710">
    <property type="entry name" value="DNA HELICASE RECQ FAMILY MEMBER"/>
    <property type="match status" value="1"/>
</dbReference>
<dbReference type="Pfam" id="PF00270">
    <property type="entry name" value="DEAD"/>
    <property type="match status" value="1"/>
</dbReference>
<dbReference type="GO" id="GO:0005737">
    <property type="term" value="C:cytoplasm"/>
    <property type="evidence" value="ECO:0007669"/>
    <property type="project" value="TreeGrafter"/>
</dbReference>
<dbReference type="InterPro" id="IPR014001">
    <property type="entry name" value="Helicase_ATP-bd"/>
</dbReference>
<evidence type="ECO:0000256" key="1">
    <source>
        <dbReference type="ARBA" id="ARBA00005446"/>
    </source>
</evidence>
<dbReference type="PANTHER" id="PTHR13710:SF154">
    <property type="entry name" value="RECQ HELICASE, PUTATIVE (AFU_ORTHOLOGUE AFUA_6G14720)-RELATED"/>
    <property type="match status" value="1"/>
</dbReference>
<gene>
    <name evidence="3" type="ORF">HIM_10815</name>
</gene>
<reference evidence="3 4" key="1">
    <citation type="journal article" date="2014" name="Genome Biol. Evol.">
        <title>Comparative genomics and transcriptomics analyses reveal divergent lifestyle features of nematode endoparasitic fungus Hirsutella minnesotensis.</title>
        <authorList>
            <person name="Lai Y."/>
            <person name="Liu K."/>
            <person name="Zhang X."/>
            <person name="Zhang X."/>
            <person name="Li K."/>
            <person name="Wang N."/>
            <person name="Shu C."/>
            <person name="Wu Y."/>
            <person name="Wang C."/>
            <person name="Bushley K.E."/>
            <person name="Xiang M."/>
            <person name="Liu X."/>
        </authorList>
    </citation>
    <scope>NUCLEOTIDE SEQUENCE [LARGE SCALE GENOMIC DNA]</scope>
    <source>
        <strain evidence="3 4">3608</strain>
    </source>
</reference>
<dbReference type="GO" id="GO:0005694">
    <property type="term" value="C:chromosome"/>
    <property type="evidence" value="ECO:0007669"/>
    <property type="project" value="TreeGrafter"/>
</dbReference>
<dbReference type="GO" id="GO:0005524">
    <property type="term" value="F:ATP binding"/>
    <property type="evidence" value="ECO:0007669"/>
    <property type="project" value="InterPro"/>
</dbReference>
<dbReference type="InterPro" id="IPR011545">
    <property type="entry name" value="DEAD/DEAH_box_helicase_dom"/>
</dbReference>
<dbReference type="Gene3D" id="3.40.50.300">
    <property type="entry name" value="P-loop containing nucleotide triphosphate hydrolases"/>
    <property type="match status" value="1"/>
</dbReference>
<keyword evidence="4" id="KW-1185">Reference proteome</keyword>
<evidence type="ECO:0000313" key="3">
    <source>
        <dbReference type="EMBL" id="KJZ69797.1"/>
    </source>
</evidence>
<dbReference type="EMBL" id="KQ030678">
    <property type="protein sequence ID" value="KJZ69797.1"/>
    <property type="molecule type" value="Genomic_DNA"/>
</dbReference>
<evidence type="ECO:0000259" key="2">
    <source>
        <dbReference type="PROSITE" id="PS51192"/>
    </source>
</evidence>
<dbReference type="AlphaFoldDB" id="A0A0F7ZWY8"/>
<feature type="domain" description="Helicase ATP-binding" evidence="2">
    <location>
        <begin position="164"/>
        <end position="334"/>
    </location>
</feature>
<dbReference type="Proteomes" id="UP000054481">
    <property type="component" value="Unassembled WGS sequence"/>
</dbReference>
<dbReference type="PROSITE" id="PS51192">
    <property type="entry name" value="HELICASE_ATP_BIND_1"/>
    <property type="match status" value="1"/>
</dbReference>
<dbReference type="SMART" id="SM00487">
    <property type="entry name" value="DEXDc"/>
    <property type="match status" value="1"/>
</dbReference>
<dbReference type="GO" id="GO:0000724">
    <property type="term" value="P:double-strand break repair via homologous recombination"/>
    <property type="evidence" value="ECO:0007669"/>
    <property type="project" value="TreeGrafter"/>
</dbReference>
<comment type="similarity">
    <text evidence="1">Belongs to the helicase family. RecQ subfamily.</text>
</comment>
<organism evidence="3 4">
    <name type="scientific">Hirsutella minnesotensis 3608</name>
    <dbReference type="NCBI Taxonomy" id="1043627"/>
    <lineage>
        <taxon>Eukaryota</taxon>
        <taxon>Fungi</taxon>
        <taxon>Dikarya</taxon>
        <taxon>Ascomycota</taxon>
        <taxon>Pezizomycotina</taxon>
        <taxon>Sordariomycetes</taxon>
        <taxon>Hypocreomycetidae</taxon>
        <taxon>Hypocreales</taxon>
        <taxon>Ophiocordycipitaceae</taxon>
        <taxon>Hirsutella</taxon>
    </lineage>
</organism>
<dbReference type="GO" id="GO:0043138">
    <property type="term" value="F:3'-5' DNA helicase activity"/>
    <property type="evidence" value="ECO:0007669"/>
    <property type="project" value="TreeGrafter"/>
</dbReference>
<dbReference type="GO" id="GO:0003676">
    <property type="term" value="F:nucleic acid binding"/>
    <property type="evidence" value="ECO:0007669"/>
    <property type="project" value="InterPro"/>
</dbReference>
<dbReference type="GO" id="GO:0009378">
    <property type="term" value="F:four-way junction helicase activity"/>
    <property type="evidence" value="ECO:0007669"/>
    <property type="project" value="TreeGrafter"/>
</dbReference>
<dbReference type="OrthoDB" id="3522001at2759"/>
<proteinExistence type="inferred from homology"/>
<accession>A0A0F7ZWY8</accession>
<dbReference type="SUPFAM" id="SSF52540">
    <property type="entry name" value="P-loop containing nucleoside triphosphate hydrolases"/>
    <property type="match status" value="1"/>
</dbReference>
<evidence type="ECO:0000313" key="4">
    <source>
        <dbReference type="Proteomes" id="UP000054481"/>
    </source>
</evidence>
<sequence>MSGIRGTSDKLGLWLWKSPEKGLWDTERLSRHLAVVSGATIGVRLTVASYRHVAIEFGRCIKGLIIRQVEMDAVGVGGDHPDDGYDPATGEARRVQRIDYLWDLQSTHSSATARDHYAGGGSAARQPAFTEAELDAGLKRMLGEDAVWKSDEQRQGMYHIASMANNSVRSDMAIVVLPTGGGKSVFFLLPAFMEDERGLGGPISIVVVPFVALADDLMTRAEELRIDCMKWNSDVQDCDREERQRDARLVVVSADVAASAGFTSYVESIRARGLLERIFFDECHTFVTDVGYRTSLGLLVGLHRHGCPLVMLTATLPVKMEKWLREHMLAEEATIIRAATTRVNIRYRVEKVRADGASSIEDYTKY</sequence>
<name>A0A0F7ZWY8_9HYPO</name>
<dbReference type="InterPro" id="IPR027417">
    <property type="entry name" value="P-loop_NTPase"/>
</dbReference>